<dbReference type="EMBL" id="JACSEA010000009">
    <property type="protein sequence ID" value="KAF7392815.1"/>
    <property type="molecule type" value="Genomic_DNA"/>
</dbReference>
<name>A0A834JRK0_VESVU</name>
<dbReference type="Proteomes" id="UP000614350">
    <property type="component" value="Unassembled WGS sequence"/>
</dbReference>
<gene>
    <name evidence="1" type="ORF">HZH66_008648</name>
</gene>
<evidence type="ECO:0000313" key="2">
    <source>
        <dbReference type="Proteomes" id="UP000614350"/>
    </source>
</evidence>
<proteinExistence type="predicted"/>
<organism evidence="1 2">
    <name type="scientific">Vespula vulgaris</name>
    <name type="common">Yellow jacket</name>
    <name type="synonym">Wasp</name>
    <dbReference type="NCBI Taxonomy" id="7454"/>
    <lineage>
        <taxon>Eukaryota</taxon>
        <taxon>Metazoa</taxon>
        <taxon>Ecdysozoa</taxon>
        <taxon>Arthropoda</taxon>
        <taxon>Hexapoda</taxon>
        <taxon>Insecta</taxon>
        <taxon>Pterygota</taxon>
        <taxon>Neoptera</taxon>
        <taxon>Endopterygota</taxon>
        <taxon>Hymenoptera</taxon>
        <taxon>Apocrita</taxon>
        <taxon>Aculeata</taxon>
        <taxon>Vespoidea</taxon>
        <taxon>Vespidae</taxon>
        <taxon>Vespinae</taxon>
        <taxon>Vespula</taxon>
    </lineage>
</organism>
<dbReference type="AlphaFoldDB" id="A0A834JRK0"/>
<comment type="caution">
    <text evidence="1">The sequence shown here is derived from an EMBL/GenBank/DDBJ whole genome shotgun (WGS) entry which is preliminary data.</text>
</comment>
<evidence type="ECO:0000313" key="1">
    <source>
        <dbReference type="EMBL" id="KAF7392815.1"/>
    </source>
</evidence>
<protein>
    <submittedName>
        <fullName evidence="1">Uncharacterized protein</fullName>
    </submittedName>
</protein>
<keyword evidence="2" id="KW-1185">Reference proteome</keyword>
<sequence>MKDNPDCVILNTGETHNYHQPVSAKPSVVSVSSIDSDVSDRRDVREELYAGIFRRHRKTILVIGSFLKMLKKYLDRLHALNRIFGLFAIRFEHVARQKFWWNY</sequence>
<accession>A0A834JRK0</accession>
<reference evidence="1" key="1">
    <citation type="journal article" date="2020" name="G3 (Bethesda)">
        <title>High-Quality Assemblies for Three Invasive Social Wasps from the &lt;i&gt;Vespula&lt;/i&gt; Genus.</title>
        <authorList>
            <person name="Harrop T.W.R."/>
            <person name="Guhlin J."/>
            <person name="McLaughlin G.M."/>
            <person name="Permina E."/>
            <person name="Stockwell P."/>
            <person name="Gilligan J."/>
            <person name="Le Lec M.F."/>
            <person name="Gruber M.A.M."/>
            <person name="Quinn O."/>
            <person name="Lovegrove M."/>
            <person name="Duncan E.J."/>
            <person name="Remnant E.J."/>
            <person name="Van Eeckhoven J."/>
            <person name="Graham B."/>
            <person name="Knapp R.A."/>
            <person name="Langford K.W."/>
            <person name="Kronenberg Z."/>
            <person name="Press M.O."/>
            <person name="Eacker S.M."/>
            <person name="Wilson-Rankin E.E."/>
            <person name="Purcell J."/>
            <person name="Lester P.J."/>
            <person name="Dearden P.K."/>
        </authorList>
    </citation>
    <scope>NUCLEOTIDE SEQUENCE</scope>
    <source>
        <strain evidence="1">Marl-1</strain>
    </source>
</reference>